<organism evidence="1 2">
    <name type="scientific">Cohaesibacter marisflavi</name>
    <dbReference type="NCBI Taxonomy" id="655353"/>
    <lineage>
        <taxon>Bacteria</taxon>
        <taxon>Pseudomonadati</taxon>
        <taxon>Pseudomonadota</taxon>
        <taxon>Alphaproteobacteria</taxon>
        <taxon>Hyphomicrobiales</taxon>
        <taxon>Cohaesibacteraceae</taxon>
    </lineage>
</organism>
<reference evidence="1 2" key="1">
    <citation type="submission" date="2016-10" db="EMBL/GenBank/DDBJ databases">
        <authorList>
            <person name="de Groot N.N."/>
        </authorList>
    </citation>
    <scope>NUCLEOTIDE SEQUENCE [LARGE SCALE GENOMIC DNA]</scope>
    <source>
        <strain evidence="1 2">CGMCC 1.9157</strain>
    </source>
</reference>
<dbReference type="RefSeq" id="WP_175527854.1">
    <property type="nucleotide sequence ID" value="NZ_FOVR01000001.1"/>
</dbReference>
<gene>
    <name evidence="1" type="ORF">SAMN04488056_101163</name>
</gene>
<accession>A0A1I4ZNQ8</accession>
<evidence type="ECO:0000313" key="1">
    <source>
        <dbReference type="EMBL" id="SFN51894.1"/>
    </source>
</evidence>
<dbReference type="Proteomes" id="UP000199236">
    <property type="component" value="Unassembled WGS sequence"/>
</dbReference>
<dbReference type="AlphaFoldDB" id="A0A1I4ZNQ8"/>
<dbReference type="STRING" id="655353.SAMN04488056_101163"/>
<sequence length="58" mass="6104">MFLIDARLSPFDTACKAALVTSHADGTAALLRCICSSTVMANNQNDLIVCAKIMQTGS</sequence>
<dbReference type="EMBL" id="FOVR01000001">
    <property type="protein sequence ID" value="SFN51894.1"/>
    <property type="molecule type" value="Genomic_DNA"/>
</dbReference>
<protein>
    <submittedName>
        <fullName evidence="1">Uncharacterized protein</fullName>
    </submittedName>
</protein>
<keyword evidence="2" id="KW-1185">Reference proteome</keyword>
<name>A0A1I4ZNQ8_9HYPH</name>
<proteinExistence type="predicted"/>
<evidence type="ECO:0000313" key="2">
    <source>
        <dbReference type="Proteomes" id="UP000199236"/>
    </source>
</evidence>